<proteinExistence type="predicted"/>
<dbReference type="RefSeq" id="WP_073377655.1">
    <property type="nucleotide sequence ID" value="NZ_FQXS01000022.1"/>
</dbReference>
<sequence length="199" mass="22888">MDTSRDIRFQDASFAEFLLKSSIVKPGSEPHLVRWVGLFFRLRCKWQNYLWHEQLEFFLGHLKNERIIPRWQVVQAEQAVRLYFVHFLGSSTEPKSLVEIDEQGMFDTASSLQQLVTTLRLKRYARRTEKIRRDIGDMKEALRGQQRRRLPVVLLVSETQRLLGQFEGTVSPLDRLGDHGCSSVAVSGSQGKPAEGSAD</sequence>
<evidence type="ECO:0000313" key="2">
    <source>
        <dbReference type="Proteomes" id="UP000184139"/>
    </source>
</evidence>
<reference evidence="1 2" key="1">
    <citation type="submission" date="2016-11" db="EMBL/GenBank/DDBJ databases">
        <authorList>
            <person name="Jaros S."/>
            <person name="Januszkiewicz K."/>
            <person name="Wedrychowicz H."/>
        </authorList>
    </citation>
    <scope>NUCLEOTIDE SEQUENCE [LARGE SCALE GENOMIC DNA]</scope>
    <source>
        <strain evidence="1 2">DSM 9705</strain>
    </source>
</reference>
<name>A0A1M5XQM8_9BACT</name>
<dbReference type="Proteomes" id="UP000184139">
    <property type="component" value="Unassembled WGS sequence"/>
</dbReference>
<gene>
    <name evidence="1" type="ORF">SAMN02745124_03265</name>
</gene>
<dbReference type="EMBL" id="FQXS01000022">
    <property type="protein sequence ID" value="SHI02100.1"/>
    <property type="molecule type" value="Genomic_DNA"/>
</dbReference>
<keyword evidence="2" id="KW-1185">Reference proteome</keyword>
<evidence type="ECO:0000313" key="1">
    <source>
        <dbReference type="EMBL" id="SHI02100.1"/>
    </source>
</evidence>
<dbReference type="AlphaFoldDB" id="A0A1M5XQM8"/>
<accession>A0A1M5XQM8</accession>
<dbReference type="STRING" id="1121409.SAMN02745124_03265"/>
<organism evidence="1 2">
    <name type="scientific">Desulfofustis glycolicus DSM 9705</name>
    <dbReference type="NCBI Taxonomy" id="1121409"/>
    <lineage>
        <taxon>Bacteria</taxon>
        <taxon>Pseudomonadati</taxon>
        <taxon>Thermodesulfobacteriota</taxon>
        <taxon>Desulfobulbia</taxon>
        <taxon>Desulfobulbales</taxon>
        <taxon>Desulfocapsaceae</taxon>
        <taxon>Desulfofustis</taxon>
    </lineage>
</organism>
<protein>
    <submittedName>
        <fullName evidence="1">Uncharacterized protein</fullName>
    </submittedName>
</protein>